<evidence type="ECO:0000256" key="7">
    <source>
        <dbReference type="ARBA" id="ARBA00022771"/>
    </source>
</evidence>
<evidence type="ECO:0000256" key="12">
    <source>
        <dbReference type="SAM" id="Phobius"/>
    </source>
</evidence>
<dbReference type="Pfam" id="PF12483">
    <property type="entry name" value="GIDE"/>
    <property type="match status" value="1"/>
</dbReference>
<evidence type="ECO:0000256" key="11">
    <source>
        <dbReference type="ARBA" id="ARBA00023136"/>
    </source>
</evidence>
<name>A0A381ZEL1_9ZZZZ</name>
<evidence type="ECO:0000259" key="13">
    <source>
        <dbReference type="Pfam" id="PF12483"/>
    </source>
</evidence>
<dbReference type="GO" id="GO:0016567">
    <property type="term" value="P:protein ubiquitination"/>
    <property type="evidence" value="ECO:0007669"/>
    <property type="project" value="InterPro"/>
</dbReference>
<evidence type="ECO:0000256" key="8">
    <source>
        <dbReference type="ARBA" id="ARBA00022786"/>
    </source>
</evidence>
<feature type="transmembrane region" description="Helical" evidence="12">
    <location>
        <begin position="206"/>
        <end position="226"/>
    </location>
</feature>
<organism evidence="14">
    <name type="scientific">marine metagenome</name>
    <dbReference type="NCBI Taxonomy" id="408172"/>
    <lineage>
        <taxon>unclassified sequences</taxon>
        <taxon>metagenomes</taxon>
        <taxon>ecological metagenomes</taxon>
    </lineage>
</organism>
<keyword evidence="11 12" id="KW-0472">Membrane</keyword>
<evidence type="ECO:0000256" key="9">
    <source>
        <dbReference type="ARBA" id="ARBA00022833"/>
    </source>
</evidence>
<keyword evidence="7" id="KW-0863">Zinc-finger</keyword>
<feature type="domain" description="E3 Ubiquitin ligase MUL1-like" evidence="13">
    <location>
        <begin position="57"/>
        <end position="223"/>
    </location>
</feature>
<keyword evidence="4" id="KW-0808">Transferase</keyword>
<dbReference type="InterPro" id="IPR022170">
    <property type="entry name" value="MUL1-like"/>
</dbReference>
<keyword evidence="10 12" id="KW-1133">Transmembrane helix</keyword>
<evidence type="ECO:0000313" key="14">
    <source>
        <dbReference type="EMBL" id="SVA87706.1"/>
    </source>
</evidence>
<reference evidence="14" key="1">
    <citation type="submission" date="2018-05" db="EMBL/GenBank/DDBJ databases">
        <authorList>
            <person name="Lanie J.A."/>
            <person name="Ng W.-L."/>
            <person name="Kazmierczak K.M."/>
            <person name="Andrzejewski T.M."/>
            <person name="Davidsen T.M."/>
            <person name="Wayne K.J."/>
            <person name="Tettelin H."/>
            <person name="Glass J.I."/>
            <person name="Rusch D."/>
            <person name="Podicherti R."/>
            <person name="Tsui H.-C.T."/>
            <person name="Winkler M.E."/>
        </authorList>
    </citation>
    <scope>NUCLEOTIDE SEQUENCE</scope>
</reference>
<comment type="subcellular location">
    <subcellularLocation>
        <location evidence="2">Membrane</location>
        <topology evidence="2">Multi-pass membrane protein</topology>
    </subcellularLocation>
</comment>
<dbReference type="GO" id="GO:0016020">
    <property type="term" value="C:membrane"/>
    <property type="evidence" value="ECO:0007669"/>
    <property type="project" value="UniProtKB-SubCell"/>
</dbReference>
<keyword evidence="5 12" id="KW-0812">Transmembrane</keyword>
<protein>
    <recommendedName>
        <fullName evidence="3">RING-type E3 ubiquitin transferase</fullName>
        <ecNumber evidence="3">2.3.2.27</ecNumber>
    </recommendedName>
</protein>
<keyword evidence="9" id="KW-0862">Zinc</keyword>
<evidence type="ECO:0000256" key="5">
    <source>
        <dbReference type="ARBA" id="ARBA00022692"/>
    </source>
</evidence>
<keyword evidence="6" id="KW-0479">Metal-binding</keyword>
<dbReference type="GO" id="GO:0061630">
    <property type="term" value="F:ubiquitin protein ligase activity"/>
    <property type="evidence" value="ECO:0007669"/>
    <property type="project" value="UniProtKB-EC"/>
</dbReference>
<evidence type="ECO:0000256" key="3">
    <source>
        <dbReference type="ARBA" id="ARBA00012483"/>
    </source>
</evidence>
<proteinExistence type="predicted"/>
<evidence type="ECO:0000256" key="2">
    <source>
        <dbReference type="ARBA" id="ARBA00004141"/>
    </source>
</evidence>
<evidence type="ECO:0000256" key="1">
    <source>
        <dbReference type="ARBA" id="ARBA00000900"/>
    </source>
</evidence>
<evidence type="ECO:0000256" key="10">
    <source>
        <dbReference type="ARBA" id="ARBA00022989"/>
    </source>
</evidence>
<dbReference type="EMBL" id="UINC01021024">
    <property type="protein sequence ID" value="SVA87706.1"/>
    <property type="molecule type" value="Genomic_DNA"/>
</dbReference>
<gene>
    <name evidence="14" type="ORF">METZ01_LOCUS140560</name>
</gene>
<keyword evidence="8" id="KW-0833">Ubl conjugation pathway</keyword>
<comment type="catalytic activity">
    <reaction evidence="1">
        <text>S-ubiquitinyl-[E2 ubiquitin-conjugating enzyme]-L-cysteine + [acceptor protein]-L-lysine = [E2 ubiquitin-conjugating enzyme]-L-cysteine + N(6)-ubiquitinyl-[acceptor protein]-L-lysine.</text>
        <dbReference type="EC" id="2.3.2.27"/>
    </reaction>
</comment>
<evidence type="ECO:0000256" key="6">
    <source>
        <dbReference type="ARBA" id="ARBA00022723"/>
    </source>
</evidence>
<dbReference type="GO" id="GO:0008270">
    <property type="term" value="F:zinc ion binding"/>
    <property type="evidence" value="ECO:0007669"/>
    <property type="project" value="UniProtKB-KW"/>
</dbReference>
<sequence>MIIQYPKMDLGSIKEGPVNIFGKITAHEKSLTSPVSETECVFYNLKLEQESRFRRRKGSLNSFRKVFEDEKSVSFYMEDDTGKLLVDPEDLIYNVFMGITVSKYNATELEPDETNSAHTCVRLFKKQFDESLLPGVAKKYLRIKKGKVTEDSRSREFFLKLDSEVYLTGHVMKNEQNEFILKRDHRSNIFFMSHMNNADLVRNLKFYFFLYAGIVLTIIGITLVVYS</sequence>
<evidence type="ECO:0000256" key="4">
    <source>
        <dbReference type="ARBA" id="ARBA00022679"/>
    </source>
</evidence>
<dbReference type="EC" id="2.3.2.27" evidence="3"/>
<accession>A0A381ZEL1</accession>
<dbReference type="AlphaFoldDB" id="A0A381ZEL1"/>